<keyword evidence="1" id="KW-1133">Transmembrane helix</keyword>
<keyword evidence="1" id="KW-0812">Transmembrane</keyword>
<dbReference type="EMBL" id="BMHV01000008">
    <property type="protein sequence ID" value="GGF61543.1"/>
    <property type="molecule type" value="Genomic_DNA"/>
</dbReference>
<evidence type="ECO:0000259" key="2">
    <source>
        <dbReference type="Pfam" id="PF14326"/>
    </source>
</evidence>
<sequence length="356" mass="38834">MKRIAILIATTGGPVLVDRITPEPAPQSMMCLRRQSEVLPISLDYDDFVRAGSGVIMREFGPYEEGAFRLDVSGPIGTGLSWQLGVFAAHAVFKSKSCELSDLETADLIVWLSGTVDNDLNIGDVDHMAQKVEASAGMLADYIAKGTPIVFGAGVENAAFLSAHKPPGGIDVASLKTTRDLMDVLGLGTKDKDRGNTTFWMMAGAATLALGVVFAWSGLFPQEGEKPELEIKIPEAKPKLTIDIFSDRGQHPTYAFGEDLNLQVRVNRKAWLLCDYEQVDGKVIRIYPNDQVRDVQAFDAHTDHILSASENAPFRIRLGPPAGQETVTCYAREEPFRGSARPVNAAMDRMRVTLKP</sequence>
<feature type="domain" description="DUF4384" evidence="2">
    <location>
        <begin position="253"/>
        <end position="334"/>
    </location>
</feature>
<organism evidence="3 4">
    <name type="scientific">Terasakiella brassicae</name>
    <dbReference type="NCBI Taxonomy" id="1634917"/>
    <lineage>
        <taxon>Bacteria</taxon>
        <taxon>Pseudomonadati</taxon>
        <taxon>Pseudomonadota</taxon>
        <taxon>Alphaproteobacteria</taxon>
        <taxon>Rhodospirillales</taxon>
        <taxon>Terasakiellaceae</taxon>
        <taxon>Terasakiella</taxon>
    </lineage>
</organism>
<gene>
    <name evidence="3" type="ORF">GCM10011332_14180</name>
</gene>
<proteinExistence type="predicted"/>
<dbReference type="AlphaFoldDB" id="A0A917BY88"/>
<dbReference type="Pfam" id="PF14326">
    <property type="entry name" value="DUF4384"/>
    <property type="match status" value="1"/>
</dbReference>
<dbReference type="Proteomes" id="UP000632498">
    <property type="component" value="Unassembled WGS sequence"/>
</dbReference>
<comment type="caution">
    <text evidence="3">The sequence shown here is derived from an EMBL/GenBank/DDBJ whole genome shotgun (WGS) entry which is preliminary data.</text>
</comment>
<keyword evidence="1" id="KW-0472">Membrane</keyword>
<reference evidence="3" key="1">
    <citation type="journal article" date="2014" name="Int. J. Syst. Evol. Microbiol.">
        <title>Complete genome sequence of Corynebacterium casei LMG S-19264T (=DSM 44701T), isolated from a smear-ripened cheese.</title>
        <authorList>
            <consortium name="US DOE Joint Genome Institute (JGI-PGF)"/>
            <person name="Walter F."/>
            <person name="Albersmeier A."/>
            <person name="Kalinowski J."/>
            <person name="Ruckert C."/>
        </authorList>
    </citation>
    <scope>NUCLEOTIDE SEQUENCE</scope>
    <source>
        <strain evidence="3">CGMCC 1.15254</strain>
    </source>
</reference>
<reference evidence="3" key="2">
    <citation type="submission" date="2020-09" db="EMBL/GenBank/DDBJ databases">
        <authorList>
            <person name="Sun Q."/>
            <person name="Zhou Y."/>
        </authorList>
    </citation>
    <scope>NUCLEOTIDE SEQUENCE</scope>
    <source>
        <strain evidence="3">CGMCC 1.15254</strain>
    </source>
</reference>
<accession>A0A917BY88</accession>
<evidence type="ECO:0000313" key="4">
    <source>
        <dbReference type="Proteomes" id="UP000632498"/>
    </source>
</evidence>
<dbReference type="InterPro" id="IPR025493">
    <property type="entry name" value="DUF4384"/>
</dbReference>
<protein>
    <recommendedName>
        <fullName evidence="2">DUF4384 domain-containing protein</fullName>
    </recommendedName>
</protein>
<evidence type="ECO:0000313" key="3">
    <source>
        <dbReference type="EMBL" id="GGF61543.1"/>
    </source>
</evidence>
<feature type="transmembrane region" description="Helical" evidence="1">
    <location>
        <begin position="199"/>
        <end position="220"/>
    </location>
</feature>
<name>A0A917BY88_9PROT</name>
<dbReference type="RefSeq" id="WP_188663241.1">
    <property type="nucleotide sequence ID" value="NZ_BMHV01000008.1"/>
</dbReference>
<evidence type="ECO:0000256" key="1">
    <source>
        <dbReference type="SAM" id="Phobius"/>
    </source>
</evidence>
<keyword evidence="4" id="KW-1185">Reference proteome</keyword>